<dbReference type="SUPFAM" id="SSF54236">
    <property type="entry name" value="Ubiquitin-like"/>
    <property type="match status" value="1"/>
</dbReference>
<dbReference type="CDD" id="cd02657">
    <property type="entry name" value="Peptidase_C19A"/>
    <property type="match status" value="1"/>
</dbReference>
<dbReference type="InterPro" id="IPR018200">
    <property type="entry name" value="USP_CS"/>
</dbReference>
<dbReference type="Pfam" id="PF00443">
    <property type="entry name" value="UCH"/>
    <property type="match status" value="1"/>
</dbReference>
<keyword evidence="5 7" id="KW-0378">Hydrolase</keyword>
<keyword evidence="4 7" id="KW-0833">Ubl conjugation pathway</keyword>
<dbReference type="InterPro" id="IPR000626">
    <property type="entry name" value="Ubiquitin-like_dom"/>
</dbReference>
<dbReference type="GO" id="GO:0016579">
    <property type="term" value="P:protein deubiquitination"/>
    <property type="evidence" value="ECO:0007669"/>
    <property type="project" value="InterPro"/>
</dbReference>
<evidence type="ECO:0000313" key="11">
    <source>
        <dbReference type="Proteomes" id="UP000183832"/>
    </source>
</evidence>
<evidence type="ECO:0000256" key="5">
    <source>
        <dbReference type="ARBA" id="ARBA00022801"/>
    </source>
</evidence>
<evidence type="ECO:0000256" key="4">
    <source>
        <dbReference type="ARBA" id="ARBA00022786"/>
    </source>
</evidence>
<dbReference type="InterPro" id="IPR028889">
    <property type="entry name" value="USP"/>
</dbReference>
<evidence type="ECO:0000256" key="2">
    <source>
        <dbReference type="ARBA" id="ARBA00008739"/>
    </source>
</evidence>
<dbReference type="FunFam" id="3.90.70.10:FF:000032">
    <property type="entry name" value="Ubiquitin carboxyl-terminal hydrolase 14"/>
    <property type="match status" value="1"/>
</dbReference>
<evidence type="ECO:0000256" key="6">
    <source>
        <dbReference type="ARBA" id="ARBA00022807"/>
    </source>
</evidence>
<keyword evidence="3 7" id="KW-0645">Protease</keyword>
<gene>
    <name evidence="10" type="ORF">CLUMA_CG007671</name>
</gene>
<evidence type="ECO:0000313" key="10">
    <source>
        <dbReference type="EMBL" id="CRK94152.1"/>
    </source>
</evidence>
<dbReference type="PROSITE" id="PS50053">
    <property type="entry name" value="UBIQUITIN_2"/>
    <property type="match status" value="1"/>
</dbReference>
<dbReference type="PROSITE" id="PS00972">
    <property type="entry name" value="USP_1"/>
    <property type="match status" value="1"/>
</dbReference>
<keyword evidence="11" id="KW-1185">Reference proteome</keyword>
<dbReference type="PANTHER" id="PTHR43982">
    <property type="entry name" value="UBIQUITIN CARBOXYL-TERMINAL HYDROLASE"/>
    <property type="match status" value="1"/>
</dbReference>
<dbReference type="InterPro" id="IPR029071">
    <property type="entry name" value="Ubiquitin-like_domsf"/>
</dbReference>
<dbReference type="PANTHER" id="PTHR43982:SF1">
    <property type="entry name" value="UBIQUITIN CARBOXYL-TERMINAL HYDROLASE 14"/>
    <property type="match status" value="1"/>
</dbReference>
<evidence type="ECO:0000256" key="7">
    <source>
        <dbReference type="RuleBase" id="RU366025"/>
    </source>
</evidence>
<organism evidence="10 11">
    <name type="scientific">Clunio marinus</name>
    <dbReference type="NCBI Taxonomy" id="568069"/>
    <lineage>
        <taxon>Eukaryota</taxon>
        <taxon>Metazoa</taxon>
        <taxon>Ecdysozoa</taxon>
        <taxon>Arthropoda</taxon>
        <taxon>Hexapoda</taxon>
        <taxon>Insecta</taxon>
        <taxon>Pterygota</taxon>
        <taxon>Neoptera</taxon>
        <taxon>Endopterygota</taxon>
        <taxon>Diptera</taxon>
        <taxon>Nematocera</taxon>
        <taxon>Chironomoidea</taxon>
        <taxon>Chironomidae</taxon>
        <taxon>Clunio</taxon>
    </lineage>
</organism>
<dbReference type="Gene3D" id="3.90.70.10">
    <property type="entry name" value="Cysteine proteinases"/>
    <property type="match status" value="1"/>
</dbReference>
<dbReference type="InterPro" id="IPR038765">
    <property type="entry name" value="Papain-like_cys_pep_sf"/>
</dbReference>
<proteinExistence type="inferred from homology"/>
<evidence type="ECO:0000256" key="3">
    <source>
        <dbReference type="ARBA" id="ARBA00022670"/>
    </source>
</evidence>
<accession>A0A1J1I1E8</accession>
<dbReference type="STRING" id="568069.A0A1J1I1E8"/>
<feature type="domain" description="USP" evidence="9">
    <location>
        <begin position="104"/>
        <end position="464"/>
    </location>
</feature>
<dbReference type="CDD" id="cd16104">
    <property type="entry name" value="Ubl_USP14_like"/>
    <property type="match status" value="1"/>
</dbReference>
<dbReference type="Gene3D" id="3.10.20.90">
    <property type="entry name" value="Phosphatidylinositol 3-kinase Catalytic Subunit, Chain A, domain 1"/>
    <property type="match status" value="1"/>
</dbReference>
<dbReference type="GO" id="GO:0070628">
    <property type="term" value="F:proteasome binding"/>
    <property type="evidence" value="ECO:0007669"/>
    <property type="project" value="TreeGrafter"/>
</dbReference>
<feature type="domain" description="Ubiquitin-like" evidence="8">
    <location>
        <begin position="4"/>
        <end position="57"/>
    </location>
</feature>
<keyword evidence="6 7" id="KW-0788">Thiol protease</keyword>
<evidence type="ECO:0000259" key="8">
    <source>
        <dbReference type="PROSITE" id="PS50053"/>
    </source>
</evidence>
<dbReference type="EMBL" id="CVRI01000038">
    <property type="protein sequence ID" value="CRK94152.1"/>
    <property type="molecule type" value="Genomic_DNA"/>
</dbReference>
<dbReference type="InterPro" id="IPR001394">
    <property type="entry name" value="Peptidase_C19_UCH"/>
</dbReference>
<dbReference type="SUPFAM" id="SSF54001">
    <property type="entry name" value="Cysteine proteinases"/>
    <property type="match status" value="1"/>
</dbReference>
<dbReference type="InterPro" id="IPR044635">
    <property type="entry name" value="UBP14-like"/>
</dbReference>
<comment type="similarity">
    <text evidence="2">Belongs to the peptidase C19 family. USP14/UBP6 subfamily.</text>
</comment>
<dbReference type="AlphaFoldDB" id="A0A1J1I1E8"/>
<evidence type="ECO:0000259" key="9">
    <source>
        <dbReference type="PROSITE" id="PS50235"/>
    </source>
</evidence>
<sequence>MPVYKVKVKWGKEIFKDVEVDTDCDIIDFKAQLFALSNVPVDRQKIMCGGKTLKDDEWNISLKNGAVILLLGTCEELAPEPVQKTVFLEDMSENEIAQAIELPAGLTNLGNTCYLNSVVQCLRSVPELRDSLKEYKQEPGFNASQSMTVAIKTVFDQMEKSATVTPVFLVQTLHNVFPQFAQTGEKGVYRQQDANECWVELMKMLMKLEPRKGNCASKYASLVEQYFGGTFDCEMKCLEADDEEVKKSKENFLQLSCFISSEVKYMHSGLRLRLNEQITKKSPTLDRDANYMKQSLISRLPAYLTISFVRFQYKGKEGINAKVLKDIKFPIEFDAFDLCTKDLQQKLVPMRSKFKEQEDAAIEAKDQVKLKGDKPIEKKTKALPYSFEDDEGSNNSGFYTLQAVLTHQGRSSSSGHYVGWVRHKGDQWMKFDDDVVTSVTSEEILRLSGGGDWHVAYVLLYGPRILEEPIEESSETETQMAID</sequence>
<reference evidence="10 11" key="1">
    <citation type="submission" date="2015-04" db="EMBL/GenBank/DDBJ databases">
        <authorList>
            <person name="Syromyatnikov M.Y."/>
            <person name="Popov V.N."/>
        </authorList>
    </citation>
    <scope>NUCLEOTIDE SEQUENCE [LARGE SCALE GENOMIC DNA]</scope>
</reference>
<name>A0A1J1I1E8_9DIPT</name>
<dbReference type="GO" id="GO:0004843">
    <property type="term" value="F:cysteine-type deubiquitinase activity"/>
    <property type="evidence" value="ECO:0007669"/>
    <property type="project" value="UniProtKB-UniRule"/>
</dbReference>
<dbReference type="EC" id="3.4.19.12" evidence="7"/>
<dbReference type="PROSITE" id="PS50235">
    <property type="entry name" value="USP_3"/>
    <property type="match status" value="1"/>
</dbReference>
<evidence type="ECO:0000256" key="1">
    <source>
        <dbReference type="ARBA" id="ARBA00000707"/>
    </source>
</evidence>
<dbReference type="GO" id="GO:0061136">
    <property type="term" value="P:regulation of proteasomal protein catabolic process"/>
    <property type="evidence" value="ECO:0007669"/>
    <property type="project" value="TreeGrafter"/>
</dbReference>
<dbReference type="PROSITE" id="PS00973">
    <property type="entry name" value="USP_2"/>
    <property type="match status" value="1"/>
</dbReference>
<comment type="catalytic activity">
    <reaction evidence="1 7">
        <text>Thiol-dependent hydrolysis of ester, thioester, amide, peptide and isopeptide bonds formed by the C-terminal Gly of ubiquitin (a 76-residue protein attached to proteins as an intracellular targeting signal).</text>
        <dbReference type="EC" id="3.4.19.12"/>
    </reaction>
</comment>
<dbReference type="Proteomes" id="UP000183832">
    <property type="component" value="Unassembled WGS sequence"/>
</dbReference>
<dbReference type="OrthoDB" id="333239at2759"/>
<protein>
    <recommendedName>
        <fullName evidence="7">Ubiquitin carboxyl-terminal hydrolase</fullName>
        <ecNumber evidence="7">3.4.19.12</ecNumber>
    </recommendedName>
</protein>
<dbReference type="GO" id="GO:0043161">
    <property type="term" value="P:proteasome-mediated ubiquitin-dependent protein catabolic process"/>
    <property type="evidence" value="ECO:0007669"/>
    <property type="project" value="InterPro"/>
</dbReference>